<keyword evidence="2" id="KW-1003">Cell membrane</keyword>
<sequence>MYLQLAVCPRRSGWDGADVVMPSVLRNRTYRHLFTAQVVSLAGTGLATVALSLLAYELAGADASAVLGTALAIKMVAYVGIAPVVGAMAGRVPRRALMVAMDLTRAVVALALPLVTQVWQIYVLVFLLQAASAAFTPTFQATIPQVLPDERDYTRALSMSRIAYDTESLLSPALAAAVLALVSYPWLFTGTAAGFLASAVLVVSVVLPRPAPVERAGGAYAAAVDGARLWWGTPRLRALLSLDLAVAAAGAVVFVNTVVVVRDHFHRSAEDVSLALGAYGAGSMAAALLLPRLLGRVSDRAVMLPAAYGLPALLVGAAVLTGSAPGAWSWWALLAAWALIGVACSAVLTPAGRVIRRSTSDADLPSAFAAHFSLSHACWLVTYPLAGWLAAEHGLPVTAAALGGLSLTAAVAAAALWPSHDPVPLVHFHADLPPGHPHLADAHPAAEGWRHRHDYVIDHHHRTWPKPVSTRRTGTRDARPRHRRRQTDAKSMNRVSH</sequence>
<protein>
    <submittedName>
        <fullName evidence="8">Predicted arabinose efflux permease, MFS family</fullName>
    </submittedName>
</protein>
<dbReference type="STRING" id="504805.SAMN05421505_11063"/>
<evidence type="ECO:0000256" key="1">
    <source>
        <dbReference type="ARBA" id="ARBA00004651"/>
    </source>
</evidence>
<dbReference type="GO" id="GO:0022857">
    <property type="term" value="F:transmembrane transporter activity"/>
    <property type="evidence" value="ECO:0007669"/>
    <property type="project" value="InterPro"/>
</dbReference>
<dbReference type="InterPro" id="IPR036259">
    <property type="entry name" value="MFS_trans_sf"/>
</dbReference>
<dbReference type="PANTHER" id="PTHR23513:SF6">
    <property type="entry name" value="MAJOR FACILITATOR SUPERFAMILY ASSOCIATED DOMAIN-CONTAINING PROTEIN"/>
    <property type="match status" value="1"/>
</dbReference>
<evidence type="ECO:0000313" key="8">
    <source>
        <dbReference type="EMBL" id="SDG99914.1"/>
    </source>
</evidence>
<keyword evidence="5 7" id="KW-0472">Membrane</keyword>
<dbReference type="PANTHER" id="PTHR23513">
    <property type="entry name" value="INTEGRAL MEMBRANE EFFLUX PROTEIN-RELATED"/>
    <property type="match status" value="1"/>
</dbReference>
<keyword evidence="3 7" id="KW-0812">Transmembrane</keyword>
<organism evidence="8 9">
    <name type="scientific">Sinosporangium album</name>
    <dbReference type="NCBI Taxonomy" id="504805"/>
    <lineage>
        <taxon>Bacteria</taxon>
        <taxon>Bacillati</taxon>
        <taxon>Actinomycetota</taxon>
        <taxon>Actinomycetes</taxon>
        <taxon>Streptosporangiales</taxon>
        <taxon>Streptosporangiaceae</taxon>
        <taxon>Sinosporangium</taxon>
    </lineage>
</organism>
<proteinExistence type="predicted"/>
<keyword evidence="4 7" id="KW-1133">Transmembrane helix</keyword>
<evidence type="ECO:0000313" key="9">
    <source>
        <dbReference type="Proteomes" id="UP000198923"/>
    </source>
</evidence>
<evidence type="ECO:0000256" key="4">
    <source>
        <dbReference type="ARBA" id="ARBA00022989"/>
    </source>
</evidence>
<feature type="region of interest" description="Disordered" evidence="6">
    <location>
        <begin position="461"/>
        <end position="497"/>
    </location>
</feature>
<feature type="transmembrane region" description="Helical" evidence="7">
    <location>
        <begin position="272"/>
        <end position="290"/>
    </location>
</feature>
<gene>
    <name evidence="8" type="ORF">SAMN05421505_11063</name>
</gene>
<reference evidence="8 9" key="1">
    <citation type="submission" date="2016-10" db="EMBL/GenBank/DDBJ databases">
        <authorList>
            <person name="de Groot N.N."/>
        </authorList>
    </citation>
    <scope>NUCLEOTIDE SEQUENCE [LARGE SCALE GENOMIC DNA]</scope>
    <source>
        <strain evidence="8 9">CPCC 201354</strain>
    </source>
</reference>
<feature type="transmembrane region" description="Helical" evidence="7">
    <location>
        <begin position="187"/>
        <end position="207"/>
    </location>
</feature>
<evidence type="ECO:0000256" key="6">
    <source>
        <dbReference type="SAM" id="MobiDB-lite"/>
    </source>
</evidence>
<feature type="transmembrane region" description="Helical" evidence="7">
    <location>
        <begin position="368"/>
        <end position="391"/>
    </location>
</feature>
<dbReference type="Gene3D" id="1.20.1250.20">
    <property type="entry name" value="MFS general substrate transporter like domains"/>
    <property type="match status" value="1"/>
</dbReference>
<feature type="transmembrane region" description="Helical" evidence="7">
    <location>
        <begin position="238"/>
        <end position="260"/>
    </location>
</feature>
<keyword evidence="9" id="KW-1185">Reference proteome</keyword>
<evidence type="ECO:0000256" key="7">
    <source>
        <dbReference type="SAM" id="Phobius"/>
    </source>
</evidence>
<feature type="transmembrane region" description="Helical" evidence="7">
    <location>
        <begin position="302"/>
        <end position="322"/>
    </location>
</feature>
<name>A0A1G7YU23_9ACTN</name>
<dbReference type="AlphaFoldDB" id="A0A1G7YU23"/>
<dbReference type="Pfam" id="PF07690">
    <property type="entry name" value="MFS_1"/>
    <property type="match status" value="2"/>
</dbReference>
<feature type="transmembrane region" description="Helical" evidence="7">
    <location>
        <begin position="328"/>
        <end position="348"/>
    </location>
</feature>
<feature type="transmembrane region" description="Helical" evidence="7">
    <location>
        <begin position="33"/>
        <end position="54"/>
    </location>
</feature>
<feature type="transmembrane region" description="Helical" evidence="7">
    <location>
        <begin position="66"/>
        <end position="89"/>
    </location>
</feature>
<evidence type="ECO:0000256" key="2">
    <source>
        <dbReference type="ARBA" id="ARBA00022475"/>
    </source>
</evidence>
<dbReference type="GO" id="GO:0005886">
    <property type="term" value="C:plasma membrane"/>
    <property type="evidence" value="ECO:0007669"/>
    <property type="project" value="UniProtKB-SubCell"/>
</dbReference>
<evidence type="ECO:0000256" key="5">
    <source>
        <dbReference type="ARBA" id="ARBA00023136"/>
    </source>
</evidence>
<dbReference type="CDD" id="cd06173">
    <property type="entry name" value="MFS_MefA_like"/>
    <property type="match status" value="1"/>
</dbReference>
<accession>A0A1G7YU23</accession>
<dbReference type="InterPro" id="IPR011701">
    <property type="entry name" value="MFS"/>
</dbReference>
<dbReference type="Proteomes" id="UP000198923">
    <property type="component" value="Unassembled WGS sequence"/>
</dbReference>
<comment type="subcellular location">
    <subcellularLocation>
        <location evidence="1">Cell membrane</location>
        <topology evidence="1">Multi-pass membrane protein</topology>
    </subcellularLocation>
</comment>
<feature type="transmembrane region" description="Helical" evidence="7">
    <location>
        <begin position="397"/>
        <end position="417"/>
    </location>
</feature>
<dbReference type="EMBL" id="FNCN01000010">
    <property type="protein sequence ID" value="SDG99914.1"/>
    <property type="molecule type" value="Genomic_DNA"/>
</dbReference>
<dbReference type="SUPFAM" id="SSF103473">
    <property type="entry name" value="MFS general substrate transporter"/>
    <property type="match status" value="1"/>
</dbReference>
<evidence type="ECO:0000256" key="3">
    <source>
        <dbReference type="ARBA" id="ARBA00022692"/>
    </source>
</evidence>